<evidence type="ECO:0000313" key="2">
    <source>
        <dbReference type="Proteomes" id="UP000334820"/>
    </source>
</evidence>
<sequence>MEQQRDFILHAEKDASQIDAENALPFLFWDVGQGRRSLLNTSIIESIAQLPESFDSLVQGSLDVPGPGDVALEGKGGWPVPFLPFSTRTPDPFANSLVEKGAEDTPLGITS</sequence>
<reference evidence="1 2" key="1">
    <citation type="journal article" date="2019" name="Int. J. Syst. Evol. Microbiol.">
        <title>Thermogemmatispora aurantia sp. nov. and Thermogemmatispora argillosa sp. nov., within the class Ktedonobacteria, and emended description of the genus Thermogemmatispora.</title>
        <authorList>
            <person name="Zheng Y."/>
            <person name="Wang C.M."/>
            <person name="Sakai Y."/>
            <person name="Abe K."/>
            <person name="Yokota A."/>
            <person name="Yabe S."/>
        </authorList>
    </citation>
    <scope>NUCLEOTIDE SEQUENCE [LARGE SCALE GENOMIC DNA]</scope>
    <source>
        <strain evidence="1 2">A1-2</strain>
    </source>
</reference>
<name>A0A5J4KAT2_9CHLR</name>
<protein>
    <submittedName>
        <fullName evidence="1">Uncharacterized protein</fullName>
    </submittedName>
</protein>
<comment type="caution">
    <text evidence="1">The sequence shown here is derived from an EMBL/GenBank/DDBJ whole genome shotgun (WGS) entry which is preliminary data.</text>
</comment>
<proteinExistence type="predicted"/>
<dbReference type="EMBL" id="BKZV01000003">
    <property type="protein sequence ID" value="GER83771.1"/>
    <property type="molecule type" value="Genomic_DNA"/>
</dbReference>
<accession>A0A5J4KAT2</accession>
<dbReference type="Proteomes" id="UP000334820">
    <property type="component" value="Unassembled WGS sequence"/>
</dbReference>
<keyword evidence="2" id="KW-1185">Reference proteome</keyword>
<evidence type="ECO:0000313" key="1">
    <source>
        <dbReference type="EMBL" id="GER83771.1"/>
    </source>
</evidence>
<gene>
    <name evidence="1" type="ORF">KTAU_24080</name>
</gene>
<dbReference type="AlphaFoldDB" id="A0A5J4KAT2"/>
<organism evidence="1 2">
    <name type="scientific">Thermogemmatispora aurantia</name>
    <dbReference type="NCBI Taxonomy" id="2045279"/>
    <lineage>
        <taxon>Bacteria</taxon>
        <taxon>Bacillati</taxon>
        <taxon>Chloroflexota</taxon>
        <taxon>Ktedonobacteria</taxon>
        <taxon>Thermogemmatisporales</taxon>
        <taxon>Thermogemmatisporaceae</taxon>
        <taxon>Thermogemmatispora</taxon>
    </lineage>
</organism>